<reference evidence="1" key="1">
    <citation type="submission" date="2014-11" db="EMBL/GenBank/DDBJ databases">
        <authorList>
            <person name="Amaro Gonzalez C."/>
        </authorList>
    </citation>
    <scope>NUCLEOTIDE SEQUENCE</scope>
</reference>
<reference evidence="1" key="2">
    <citation type="journal article" date="2015" name="Fish Shellfish Immunol.">
        <title>Early steps in the European eel (Anguilla anguilla)-Vibrio vulnificus interaction in the gills: Role of the RtxA13 toxin.</title>
        <authorList>
            <person name="Callol A."/>
            <person name="Pajuelo D."/>
            <person name="Ebbesson L."/>
            <person name="Teles M."/>
            <person name="MacKenzie S."/>
            <person name="Amaro C."/>
        </authorList>
    </citation>
    <scope>NUCLEOTIDE SEQUENCE</scope>
</reference>
<sequence length="42" mass="4961">MKTKFFPPTVKNKILSTRPAFFYSLWFLRQLVSALPTGRFPQ</sequence>
<name>A0A0E9P787_ANGAN</name>
<proteinExistence type="predicted"/>
<dbReference type="AlphaFoldDB" id="A0A0E9P787"/>
<protein>
    <submittedName>
        <fullName evidence="1">Uncharacterized protein</fullName>
    </submittedName>
</protein>
<organism evidence="1">
    <name type="scientific">Anguilla anguilla</name>
    <name type="common">European freshwater eel</name>
    <name type="synonym">Muraena anguilla</name>
    <dbReference type="NCBI Taxonomy" id="7936"/>
    <lineage>
        <taxon>Eukaryota</taxon>
        <taxon>Metazoa</taxon>
        <taxon>Chordata</taxon>
        <taxon>Craniata</taxon>
        <taxon>Vertebrata</taxon>
        <taxon>Euteleostomi</taxon>
        <taxon>Actinopterygii</taxon>
        <taxon>Neopterygii</taxon>
        <taxon>Teleostei</taxon>
        <taxon>Anguilliformes</taxon>
        <taxon>Anguillidae</taxon>
        <taxon>Anguilla</taxon>
    </lineage>
</organism>
<evidence type="ECO:0000313" key="1">
    <source>
        <dbReference type="EMBL" id="JAH00167.1"/>
    </source>
</evidence>
<dbReference type="EMBL" id="GBXM01108410">
    <property type="protein sequence ID" value="JAH00167.1"/>
    <property type="molecule type" value="Transcribed_RNA"/>
</dbReference>
<accession>A0A0E9P787</accession>